<evidence type="ECO:0000256" key="2">
    <source>
        <dbReference type="ARBA" id="ARBA00001966"/>
    </source>
</evidence>
<dbReference type="SUPFAM" id="SSF51395">
    <property type="entry name" value="FMN-linked oxidoreductases"/>
    <property type="match status" value="1"/>
</dbReference>
<dbReference type="InterPro" id="IPR051793">
    <property type="entry name" value="NADH:flavin_oxidoreductase"/>
</dbReference>
<evidence type="ECO:0000313" key="12">
    <source>
        <dbReference type="EMBL" id="TDQ84217.1"/>
    </source>
</evidence>
<dbReference type="InterPro" id="IPR037348">
    <property type="entry name" value="TMADH/DMDH_FMN-bd"/>
</dbReference>
<proteinExistence type="inferred from homology"/>
<keyword evidence="5" id="KW-0288">FMN</keyword>
<organism evidence="12 13">
    <name type="scientific">Dongia mobilis</name>
    <dbReference type="NCBI Taxonomy" id="578943"/>
    <lineage>
        <taxon>Bacteria</taxon>
        <taxon>Pseudomonadati</taxon>
        <taxon>Pseudomonadota</taxon>
        <taxon>Alphaproteobacteria</taxon>
        <taxon>Rhodospirillales</taxon>
        <taxon>Dongiaceae</taxon>
        <taxon>Dongia</taxon>
    </lineage>
</organism>
<evidence type="ECO:0000313" key="13">
    <source>
        <dbReference type="Proteomes" id="UP000295783"/>
    </source>
</evidence>
<dbReference type="PRINTS" id="PR00368">
    <property type="entry name" value="FADPNR"/>
</dbReference>
<evidence type="ECO:0000259" key="10">
    <source>
        <dbReference type="Pfam" id="PF00724"/>
    </source>
</evidence>
<keyword evidence="9" id="KW-0411">Iron-sulfur</keyword>
<accession>A0A4R6WWZ9</accession>
<evidence type="ECO:0000256" key="7">
    <source>
        <dbReference type="ARBA" id="ARBA00023002"/>
    </source>
</evidence>
<keyword evidence="8" id="KW-0408">Iron</keyword>
<name>A0A4R6WWZ9_9PROT</name>
<evidence type="ECO:0000256" key="1">
    <source>
        <dbReference type="ARBA" id="ARBA00001917"/>
    </source>
</evidence>
<evidence type="ECO:0000256" key="3">
    <source>
        <dbReference type="ARBA" id="ARBA00011048"/>
    </source>
</evidence>
<keyword evidence="6" id="KW-0479">Metal-binding</keyword>
<protein>
    <submittedName>
        <fullName evidence="12">Dimethylamine/trimethylamine dehydrogenase</fullName>
    </submittedName>
</protein>
<dbReference type="AlphaFoldDB" id="A0A4R6WWZ9"/>
<feature type="domain" description="FAD/NAD(P)-binding" evidence="11">
    <location>
        <begin position="388"/>
        <end position="625"/>
    </location>
</feature>
<dbReference type="InterPro" id="IPR013785">
    <property type="entry name" value="Aldolase_TIM"/>
</dbReference>
<keyword evidence="13" id="KW-1185">Reference proteome</keyword>
<dbReference type="SUPFAM" id="SSF51971">
    <property type="entry name" value="Nucleotide-binding domain"/>
    <property type="match status" value="1"/>
</dbReference>
<dbReference type="CDD" id="cd02929">
    <property type="entry name" value="TMADH_HD_FMN"/>
    <property type="match status" value="1"/>
</dbReference>
<keyword evidence="7" id="KW-0560">Oxidoreductase</keyword>
<comment type="similarity">
    <text evidence="3">In the N-terminal section; belongs to the NADH:flavin oxidoreductase/NADH oxidase family.</text>
</comment>
<dbReference type="PANTHER" id="PTHR42917:SF2">
    <property type="entry name" value="2,4-DIENOYL-COA REDUCTASE [(2E)-ENOYL-COA-PRODUCING]"/>
    <property type="match status" value="1"/>
</dbReference>
<evidence type="ECO:0000256" key="9">
    <source>
        <dbReference type="ARBA" id="ARBA00023014"/>
    </source>
</evidence>
<comment type="cofactor">
    <cofactor evidence="2">
        <name>[4Fe-4S] cluster</name>
        <dbReference type="ChEBI" id="CHEBI:49883"/>
    </cofactor>
</comment>
<evidence type="ECO:0000259" key="11">
    <source>
        <dbReference type="Pfam" id="PF07992"/>
    </source>
</evidence>
<dbReference type="InterPro" id="IPR001155">
    <property type="entry name" value="OxRdtase_FMN_N"/>
</dbReference>
<dbReference type="GO" id="GO:0051536">
    <property type="term" value="F:iron-sulfur cluster binding"/>
    <property type="evidence" value="ECO:0007669"/>
    <property type="project" value="UniProtKB-KW"/>
</dbReference>
<dbReference type="EMBL" id="SNYW01000006">
    <property type="protein sequence ID" value="TDQ84217.1"/>
    <property type="molecule type" value="Genomic_DNA"/>
</dbReference>
<comment type="caution">
    <text evidence="12">The sequence shown here is derived from an EMBL/GenBank/DDBJ whole genome shotgun (WGS) entry which is preliminary data.</text>
</comment>
<feature type="domain" description="NADH:flavin oxidoreductase/NADH oxidase N-terminal" evidence="10">
    <location>
        <begin position="10"/>
        <end position="336"/>
    </location>
</feature>
<sequence>MSRDPRYDILFEPVKIGPVTARNRFFQVPHCNGMGHQHPQAHAAMRGMKAEGGWAVVATEECEIHPSGDVSPYVEARIWDDHDIPYLSMMTEAVHRHGSLAAVELVHNGPSASNLYSREVPLGPSHQPTNYYPFQVRAMDREDIRNYRRWHREAALRAKRAGFDIVYVYAGHDLSLPMHFLQRRRNQRIDEYGGSLENRVRLFRELIEEAKEAVGDTCGVVVRFAVDEMMGEDGISSEGEAKDIVAMLAELPDLWDVNLSNWKYDSQTSRFAEEGYQEPFTAFVKKLTSKPVVGVGRYTSPDRMVSLIKKGVLDMIGAARPSIADPYLPKKIEEGRLEDIRECIGCNICITGDMTITPMRCTQNPTQGEEWRKGWHPEIMPAKASNDRILIIGGGPAGLEAARALGQRGHEVALAEASTELGGRVNLESRLPGLSAWGRVRDYRLGQIAKMSNVETYPGSPMGVTDILDQGFERVVLATGATWRKDGVGRSHAFPIPGLDTAKVFSPDDIMAGRLPDKGPILVYDDDLFYLAGVLAERLAKAGLEVIYVTTADTASSWTSNTLEVYFVNKRLHALGVRVICQHDLVAVRNGVAEIAPAYGEAVQHIPVGAIVPVTARLPNDALYQELMAAPEKLKDAGIKSVTRIGDCLAPGLIAYAVYAGHRYARELDAPDLGEVKFRRALPLVTTP</sequence>
<dbReference type="GO" id="GO:0046872">
    <property type="term" value="F:metal ion binding"/>
    <property type="evidence" value="ECO:0007669"/>
    <property type="project" value="UniProtKB-KW"/>
</dbReference>
<dbReference type="SUPFAM" id="SSF51905">
    <property type="entry name" value="FAD/NAD(P)-binding domain"/>
    <property type="match status" value="1"/>
</dbReference>
<dbReference type="RefSeq" id="WP_133612260.1">
    <property type="nucleotide sequence ID" value="NZ_SNYW01000006.1"/>
</dbReference>
<evidence type="ECO:0000256" key="6">
    <source>
        <dbReference type="ARBA" id="ARBA00022723"/>
    </source>
</evidence>
<evidence type="ECO:0000256" key="8">
    <source>
        <dbReference type="ARBA" id="ARBA00023004"/>
    </source>
</evidence>
<gene>
    <name evidence="12" type="ORF">A8950_0765</name>
</gene>
<keyword evidence="4" id="KW-0285">Flavoprotein</keyword>
<dbReference type="PANTHER" id="PTHR42917">
    <property type="entry name" value="2,4-DIENOYL-COA REDUCTASE"/>
    <property type="match status" value="1"/>
</dbReference>
<dbReference type="GO" id="GO:0010181">
    <property type="term" value="F:FMN binding"/>
    <property type="evidence" value="ECO:0007669"/>
    <property type="project" value="InterPro"/>
</dbReference>
<evidence type="ECO:0000256" key="5">
    <source>
        <dbReference type="ARBA" id="ARBA00022643"/>
    </source>
</evidence>
<dbReference type="Pfam" id="PF00724">
    <property type="entry name" value="Oxidored_FMN"/>
    <property type="match status" value="1"/>
</dbReference>
<dbReference type="Gene3D" id="3.20.20.70">
    <property type="entry name" value="Aldolase class I"/>
    <property type="match status" value="1"/>
</dbReference>
<dbReference type="GO" id="GO:0016491">
    <property type="term" value="F:oxidoreductase activity"/>
    <property type="evidence" value="ECO:0007669"/>
    <property type="project" value="UniProtKB-KW"/>
</dbReference>
<dbReference type="OrthoDB" id="9804454at2"/>
<dbReference type="InterPro" id="IPR023753">
    <property type="entry name" value="FAD/NAD-binding_dom"/>
</dbReference>
<dbReference type="Gene3D" id="3.40.50.720">
    <property type="entry name" value="NAD(P)-binding Rossmann-like Domain"/>
    <property type="match status" value="1"/>
</dbReference>
<dbReference type="Pfam" id="PF07992">
    <property type="entry name" value="Pyr_redox_2"/>
    <property type="match status" value="1"/>
</dbReference>
<reference evidence="12 13" key="1">
    <citation type="submission" date="2019-03" db="EMBL/GenBank/DDBJ databases">
        <title>Genomic Encyclopedia of Type Strains, Phase III (KMG-III): the genomes of soil and plant-associated and newly described type strains.</title>
        <authorList>
            <person name="Whitman W."/>
        </authorList>
    </citation>
    <scope>NUCLEOTIDE SEQUENCE [LARGE SCALE GENOMIC DNA]</scope>
    <source>
        <strain evidence="12 13">CGMCC 1.7660</strain>
    </source>
</reference>
<dbReference type="Gene3D" id="3.50.50.60">
    <property type="entry name" value="FAD/NAD(P)-binding domain"/>
    <property type="match status" value="1"/>
</dbReference>
<dbReference type="Proteomes" id="UP000295783">
    <property type="component" value="Unassembled WGS sequence"/>
</dbReference>
<evidence type="ECO:0000256" key="4">
    <source>
        <dbReference type="ARBA" id="ARBA00022630"/>
    </source>
</evidence>
<dbReference type="InterPro" id="IPR036188">
    <property type="entry name" value="FAD/NAD-bd_sf"/>
</dbReference>
<comment type="cofactor">
    <cofactor evidence="1">
        <name>FMN</name>
        <dbReference type="ChEBI" id="CHEBI:58210"/>
    </cofactor>
</comment>